<dbReference type="EMBL" id="LR721780">
    <property type="protein sequence ID" value="VVV92472.1"/>
    <property type="molecule type" value="Genomic_DNA"/>
</dbReference>
<evidence type="ECO:0000313" key="1">
    <source>
        <dbReference type="EMBL" id="VVV92472.1"/>
    </source>
</evidence>
<reference evidence="1" key="1">
    <citation type="submission" date="2019-09" db="EMBL/GenBank/DDBJ databases">
        <authorList>
            <person name="Zhang L."/>
        </authorList>
    </citation>
    <scope>NUCLEOTIDE SEQUENCE</scope>
</reference>
<accession>A0A5K0ZT23</accession>
<gene>
    <name evidence="1" type="ORF">NYM_LOCUS12220</name>
</gene>
<name>A0A5K0ZT23_9MAGN</name>
<proteinExistence type="predicted"/>
<dbReference type="AlphaFoldDB" id="A0A5K0ZT23"/>
<dbReference type="Gramene" id="NC2G0009570.1">
    <property type="protein sequence ID" value="NC2G0009570.1:cds"/>
    <property type="gene ID" value="NC2G0009570"/>
</dbReference>
<organism evidence="1">
    <name type="scientific">Nymphaea colorata</name>
    <name type="common">pocket water lily</name>
    <dbReference type="NCBI Taxonomy" id="210225"/>
    <lineage>
        <taxon>Eukaryota</taxon>
        <taxon>Viridiplantae</taxon>
        <taxon>Streptophyta</taxon>
        <taxon>Embryophyta</taxon>
        <taxon>Tracheophyta</taxon>
        <taxon>Spermatophyta</taxon>
        <taxon>Magnoliopsida</taxon>
        <taxon>Nymphaeales</taxon>
        <taxon>Nymphaeaceae</taxon>
        <taxon>Nymphaea</taxon>
    </lineage>
</organism>
<sequence>MGHLQYTISTKQMQETGIFLKHGGRRLELHIGVAELRQYVEREYSLVRAQRRNAAESWLVPS</sequence>
<protein>
    <submittedName>
        <fullName evidence="1">Uncharacterized protein</fullName>
    </submittedName>
</protein>